<dbReference type="Pfam" id="PF00239">
    <property type="entry name" value="Resolvase"/>
    <property type="match status" value="1"/>
</dbReference>
<dbReference type="GO" id="GO:0003677">
    <property type="term" value="F:DNA binding"/>
    <property type="evidence" value="ECO:0007669"/>
    <property type="project" value="UniProtKB-KW"/>
</dbReference>
<proteinExistence type="predicted"/>
<dbReference type="SMART" id="SM00857">
    <property type="entry name" value="Resolvase"/>
    <property type="match status" value="1"/>
</dbReference>
<dbReference type="GO" id="GO:0000150">
    <property type="term" value="F:DNA strand exchange activity"/>
    <property type="evidence" value="ECO:0007669"/>
    <property type="project" value="InterPro"/>
</dbReference>
<dbReference type="Gene3D" id="3.90.1750.20">
    <property type="entry name" value="Putative Large Serine Recombinase, Chain B, Domain 2"/>
    <property type="match status" value="1"/>
</dbReference>
<dbReference type="InterPro" id="IPR006119">
    <property type="entry name" value="Resolv_N"/>
</dbReference>
<dbReference type="InterPro" id="IPR011109">
    <property type="entry name" value="DNA_bind_recombinase_dom"/>
</dbReference>
<accession>A0A0G0BT56</accession>
<dbReference type="InterPro" id="IPR038109">
    <property type="entry name" value="DNA_bind_recomb_sf"/>
</dbReference>
<dbReference type="InterPro" id="IPR036162">
    <property type="entry name" value="Resolvase-like_N_sf"/>
</dbReference>
<evidence type="ECO:0000313" key="4">
    <source>
        <dbReference type="EMBL" id="KKP66936.1"/>
    </source>
</evidence>
<dbReference type="EMBL" id="LBPY01000001">
    <property type="protein sequence ID" value="KKP66936.1"/>
    <property type="molecule type" value="Genomic_DNA"/>
</dbReference>
<dbReference type="Proteomes" id="UP000034952">
    <property type="component" value="Unassembled WGS sequence"/>
</dbReference>
<protein>
    <submittedName>
        <fullName evidence="4">Resolvase domain-containing protein</fullName>
    </submittedName>
</protein>
<dbReference type="SUPFAM" id="SSF53041">
    <property type="entry name" value="Resolvase-like"/>
    <property type="match status" value="1"/>
</dbReference>
<dbReference type="PROSITE" id="PS51736">
    <property type="entry name" value="RECOMBINASES_3"/>
    <property type="match status" value="1"/>
</dbReference>
<dbReference type="AlphaFoldDB" id="A0A0G0BT56"/>
<evidence type="ECO:0000256" key="1">
    <source>
        <dbReference type="ARBA" id="ARBA00023125"/>
    </source>
</evidence>
<dbReference type="Gene3D" id="3.40.50.1390">
    <property type="entry name" value="Resolvase, N-terminal catalytic domain"/>
    <property type="match status" value="1"/>
</dbReference>
<dbReference type="PANTHER" id="PTHR30461">
    <property type="entry name" value="DNA-INVERTASE FROM LAMBDOID PROPHAGE"/>
    <property type="match status" value="1"/>
</dbReference>
<organism evidence="4 5">
    <name type="scientific">Candidatus Nomurabacteria bacterium GW2011_GWE1_35_16</name>
    <dbReference type="NCBI Taxonomy" id="1618761"/>
    <lineage>
        <taxon>Bacteria</taxon>
        <taxon>Candidatus Nomuraibacteriota</taxon>
    </lineage>
</organism>
<dbReference type="InterPro" id="IPR050639">
    <property type="entry name" value="SSR_resolvase"/>
</dbReference>
<comment type="caution">
    <text evidence="4">The sequence shown here is derived from an EMBL/GenBank/DDBJ whole genome shotgun (WGS) entry which is preliminary data.</text>
</comment>
<keyword evidence="2" id="KW-0233">DNA recombination</keyword>
<gene>
    <name evidence="4" type="ORF">UR64_C0001G0015</name>
</gene>
<evidence type="ECO:0000313" key="5">
    <source>
        <dbReference type="Proteomes" id="UP000034952"/>
    </source>
</evidence>
<reference evidence="4 5" key="1">
    <citation type="journal article" date="2015" name="Nature">
        <title>rRNA introns, odd ribosomes, and small enigmatic genomes across a large radiation of phyla.</title>
        <authorList>
            <person name="Brown C.T."/>
            <person name="Hug L.A."/>
            <person name="Thomas B.C."/>
            <person name="Sharon I."/>
            <person name="Castelle C.J."/>
            <person name="Singh A."/>
            <person name="Wilkins M.J."/>
            <person name="Williams K.H."/>
            <person name="Banfield J.F."/>
        </authorList>
    </citation>
    <scope>NUCLEOTIDE SEQUENCE [LARGE SCALE GENOMIC DNA]</scope>
</reference>
<evidence type="ECO:0000256" key="2">
    <source>
        <dbReference type="ARBA" id="ARBA00023172"/>
    </source>
</evidence>
<evidence type="ECO:0000259" key="3">
    <source>
        <dbReference type="PROSITE" id="PS51736"/>
    </source>
</evidence>
<sequence length="559" mass="64531">MNPIDFTKLKIGNYNRKSTEDEDRQMLSIDSQTDEAKRIAEFYKLSPFVGVFKESKSAKAEGVRPEFSRMMKMIDKGEIDAIVCWKADRLARNMTEGGQIIDLLSSGKIKAIITHDKVFYPWDNVIVLSVEFSQGKQFVKELSVNVKRGQTKKASMGYPHGLATLGFLNDKTEEKGNRKWMVDEIRLPIIKEMLNMFLSGNYSGTQIYDWAINSAKLTTPKHKRSGGNLITYSRVYTILKDSIYAGVFYQQNTKYELSKDLPRIITEDDHFKILRMLSSRTLPKTQTHESTYSGFIKSPFGEFIGADIKLQVICQCKYKFASQNKTNCPKCGIAINKIKNPKYLNYSYYYNVPKRKKRESVKYIEEGKITTYFRSYTEKNLVMSQSLAEWCKRNISEIKDKEIQTDLIESASRTPLIEQLEERKRRYRQMLADGQINASDYKADIDGIDKELLELNNPKNKNRDWYKIANDMVDLTTEISEIIKNGLTKDKRAMFTKLGSNLVWNEKILNIINVEPIQKLIDGLNEARTKNPQFEPENIIDTSERNEVFGDVCPILLRG</sequence>
<name>A0A0G0BT56_9BACT</name>
<dbReference type="PANTHER" id="PTHR30461:SF2">
    <property type="entry name" value="SERINE RECOMBINASE PINE-RELATED"/>
    <property type="match status" value="1"/>
</dbReference>
<feature type="domain" description="Resolvase/invertase-type recombinase catalytic" evidence="3">
    <location>
        <begin position="10"/>
        <end position="174"/>
    </location>
</feature>
<keyword evidence="1" id="KW-0238">DNA-binding</keyword>
<dbReference type="Pfam" id="PF07508">
    <property type="entry name" value="Recombinase"/>
    <property type="match status" value="1"/>
</dbReference>
<dbReference type="CDD" id="cd00338">
    <property type="entry name" value="Ser_Recombinase"/>
    <property type="match status" value="1"/>
</dbReference>